<proteinExistence type="predicted"/>
<evidence type="ECO:0000313" key="2">
    <source>
        <dbReference type="Proteomes" id="UP001143856"/>
    </source>
</evidence>
<accession>A0ACC1NLW0</accession>
<gene>
    <name evidence="1" type="ORF">NUW58_g6992</name>
</gene>
<organism evidence="1 2">
    <name type="scientific">Xylaria curta</name>
    <dbReference type="NCBI Taxonomy" id="42375"/>
    <lineage>
        <taxon>Eukaryota</taxon>
        <taxon>Fungi</taxon>
        <taxon>Dikarya</taxon>
        <taxon>Ascomycota</taxon>
        <taxon>Pezizomycotina</taxon>
        <taxon>Sordariomycetes</taxon>
        <taxon>Xylariomycetidae</taxon>
        <taxon>Xylariales</taxon>
        <taxon>Xylariaceae</taxon>
        <taxon>Xylaria</taxon>
    </lineage>
</organism>
<name>A0ACC1NLW0_9PEZI</name>
<sequence>MRGMDINLEAFWDYYLRTSTLSQHDTRYRVITKTHRDVIEVVKLLKAGATRLDIKQRLRDKLKCKNNDEEDVLENSIDLAASLLVMCDCGVSYGCSRNTTIHWEHNSLKEFLTKLFAAKPILAAERTKFEKSFKAVNLSRIAALEVVWTDNLVDHLRLTDDDTKVHIFHHASFLETQRWSSQSLLPANLVAETIQTLALLFPSADRETRKWASKLPFVDLRVYQCGRLKADLRQIENFQIWRDRLVILKQIYDEAQPKTLRQWWHDRRNGMQWYMFWFAVLVLILTVFFGLVQGVEGALQVYASLEALSGHPNAGR</sequence>
<protein>
    <submittedName>
        <fullName evidence="1">Uncharacterized protein</fullName>
    </submittedName>
</protein>
<evidence type="ECO:0000313" key="1">
    <source>
        <dbReference type="EMBL" id="KAJ2980262.1"/>
    </source>
</evidence>
<dbReference type="Proteomes" id="UP001143856">
    <property type="component" value="Unassembled WGS sequence"/>
</dbReference>
<keyword evidence="2" id="KW-1185">Reference proteome</keyword>
<reference evidence="1" key="1">
    <citation type="submission" date="2022-10" db="EMBL/GenBank/DDBJ databases">
        <title>Genome Sequence of Xylaria curta.</title>
        <authorList>
            <person name="Buettner E."/>
        </authorList>
    </citation>
    <scope>NUCLEOTIDE SEQUENCE</scope>
    <source>
        <strain evidence="1">Babe10</strain>
    </source>
</reference>
<comment type="caution">
    <text evidence="1">The sequence shown here is derived from an EMBL/GenBank/DDBJ whole genome shotgun (WGS) entry which is preliminary data.</text>
</comment>
<dbReference type="EMBL" id="JAPDGR010001705">
    <property type="protein sequence ID" value="KAJ2980262.1"/>
    <property type="molecule type" value="Genomic_DNA"/>
</dbReference>